<comment type="similarity">
    <text evidence="1">Belongs to the sulfotransferase 1 family.</text>
</comment>
<sequence>MESSEKDIEAEEAFDDMFARFRAEAPIIRYDACGSPMPGQDLEGFFFPQYISPTIHDEMRTLEVRESDIWFCSYPRSGQHWMWNVAYRLTHDLNEAPKGYEEMCQAENVGHKLDDIPSRRIIRTHQMTKTVPQDVWDKKCKVINMVRHPKDVAVSFYKHLTATKVYGYQGTWEGYLPMFLNEEILWGGGWFKHIKDYKQKAETNDVLFITFEECKRDTLGTIKKLADYLGVQWSDENFQKMVDETSIKTMQKRNAEYEAIARKGRVDDIIYRKGDIGDWKLHFTTEQSETFNHVYKEKMDDFPFLYNDCLDV</sequence>
<evidence type="ECO:0000313" key="3">
    <source>
        <dbReference type="EMBL" id="CAH1790862.1"/>
    </source>
</evidence>
<dbReference type="OrthoDB" id="205623at2759"/>
<name>A0A8J1XZ10_OWEFU</name>
<dbReference type="InterPro" id="IPR027417">
    <property type="entry name" value="P-loop_NTPase"/>
</dbReference>
<dbReference type="Proteomes" id="UP000749559">
    <property type="component" value="Unassembled WGS sequence"/>
</dbReference>
<dbReference type="Gene3D" id="3.40.50.300">
    <property type="entry name" value="P-loop containing nucleotide triphosphate hydrolases"/>
    <property type="match status" value="1"/>
</dbReference>
<evidence type="ECO:0000256" key="1">
    <source>
        <dbReference type="ARBA" id="ARBA00005771"/>
    </source>
</evidence>
<evidence type="ECO:0000313" key="4">
    <source>
        <dbReference type="Proteomes" id="UP000749559"/>
    </source>
</evidence>
<dbReference type="EMBL" id="CAIIXF020000008">
    <property type="protein sequence ID" value="CAH1790862.1"/>
    <property type="molecule type" value="Genomic_DNA"/>
</dbReference>
<evidence type="ECO:0000256" key="2">
    <source>
        <dbReference type="ARBA" id="ARBA00022679"/>
    </source>
</evidence>
<dbReference type="GO" id="GO:0008146">
    <property type="term" value="F:sulfotransferase activity"/>
    <property type="evidence" value="ECO:0007669"/>
    <property type="project" value="InterPro"/>
</dbReference>
<dbReference type="AlphaFoldDB" id="A0A8J1XZ10"/>
<proteinExistence type="inferred from homology"/>
<accession>A0A8J1XZ10</accession>
<reference evidence="3" key="1">
    <citation type="submission" date="2022-03" db="EMBL/GenBank/DDBJ databases">
        <authorList>
            <person name="Martin C."/>
        </authorList>
    </citation>
    <scope>NUCLEOTIDE SEQUENCE</scope>
</reference>
<keyword evidence="4" id="KW-1185">Reference proteome</keyword>
<protein>
    <submittedName>
        <fullName evidence="3">Uncharacterized protein</fullName>
    </submittedName>
</protein>
<comment type="caution">
    <text evidence="3">The sequence shown here is derived from an EMBL/GenBank/DDBJ whole genome shotgun (WGS) entry which is preliminary data.</text>
</comment>
<gene>
    <name evidence="3" type="ORF">OFUS_LOCUS16023</name>
</gene>
<organism evidence="3 4">
    <name type="scientific">Owenia fusiformis</name>
    <name type="common">Polychaete worm</name>
    <dbReference type="NCBI Taxonomy" id="6347"/>
    <lineage>
        <taxon>Eukaryota</taxon>
        <taxon>Metazoa</taxon>
        <taxon>Spiralia</taxon>
        <taxon>Lophotrochozoa</taxon>
        <taxon>Annelida</taxon>
        <taxon>Polychaeta</taxon>
        <taxon>Sedentaria</taxon>
        <taxon>Canalipalpata</taxon>
        <taxon>Sabellida</taxon>
        <taxon>Oweniida</taxon>
        <taxon>Oweniidae</taxon>
        <taxon>Owenia</taxon>
    </lineage>
</organism>
<dbReference type="Pfam" id="PF00685">
    <property type="entry name" value="Sulfotransfer_1"/>
    <property type="match status" value="1"/>
</dbReference>
<dbReference type="PANTHER" id="PTHR11783">
    <property type="entry name" value="SULFOTRANSFERASE SULT"/>
    <property type="match status" value="1"/>
</dbReference>
<keyword evidence="2" id="KW-0808">Transferase</keyword>
<dbReference type="SUPFAM" id="SSF52540">
    <property type="entry name" value="P-loop containing nucleoside triphosphate hydrolases"/>
    <property type="match status" value="1"/>
</dbReference>
<dbReference type="InterPro" id="IPR000863">
    <property type="entry name" value="Sulfotransferase_dom"/>
</dbReference>